<feature type="signal peptide" evidence="3">
    <location>
        <begin position="1"/>
        <end position="21"/>
    </location>
</feature>
<feature type="chain" id="PRO_5041433885" evidence="3">
    <location>
        <begin position="22"/>
        <end position="210"/>
    </location>
</feature>
<keyword evidence="2" id="KW-0812">Transmembrane</keyword>
<organism evidence="4 5">
    <name type="scientific">Steinernema hermaphroditum</name>
    <dbReference type="NCBI Taxonomy" id="289476"/>
    <lineage>
        <taxon>Eukaryota</taxon>
        <taxon>Metazoa</taxon>
        <taxon>Ecdysozoa</taxon>
        <taxon>Nematoda</taxon>
        <taxon>Chromadorea</taxon>
        <taxon>Rhabditida</taxon>
        <taxon>Tylenchina</taxon>
        <taxon>Panagrolaimomorpha</taxon>
        <taxon>Strongyloidoidea</taxon>
        <taxon>Steinernematidae</taxon>
        <taxon>Steinernema</taxon>
    </lineage>
</organism>
<keyword evidence="3" id="KW-0732">Signal</keyword>
<dbReference type="EMBL" id="JAUCMV010000002">
    <property type="protein sequence ID" value="KAK0415588.1"/>
    <property type="molecule type" value="Genomic_DNA"/>
</dbReference>
<accession>A0AA39I2X4</accession>
<dbReference type="Proteomes" id="UP001175271">
    <property type="component" value="Unassembled WGS sequence"/>
</dbReference>
<keyword evidence="2" id="KW-0472">Membrane</keyword>
<comment type="caution">
    <text evidence="4">The sequence shown here is derived from an EMBL/GenBank/DDBJ whole genome shotgun (WGS) entry which is preliminary data.</text>
</comment>
<gene>
    <name evidence="4" type="ORF">QR680_012015</name>
</gene>
<evidence type="ECO:0000313" key="4">
    <source>
        <dbReference type="EMBL" id="KAK0415588.1"/>
    </source>
</evidence>
<feature type="region of interest" description="Disordered" evidence="1">
    <location>
        <begin position="170"/>
        <end position="210"/>
    </location>
</feature>
<evidence type="ECO:0000256" key="2">
    <source>
        <dbReference type="SAM" id="Phobius"/>
    </source>
</evidence>
<name>A0AA39I2X4_9BILA</name>
<reference evidence="4" key="1">
    <citation type="submission" date="2023-06" db="EMBL/GenBank/DDBJ databases">
        <title>Genomic analysis of the entomopathogenic nematode Steinernema hermaphroditum.</title>
        <authorList>
            <person name="Schwarz E.M."/>
            <person name="Heppert J.K."/>
            <person name="Baniya A."/>
            <person name="Schwartz H.T."/>
            <person name="Tan C.-H."/>
            <person name="Antoshechkin I."/>
            <person name="Sternberg P.W."/>
            <person name="Goodrich-Blair H."/>
            <person name="Dillman A.R."/>
        </authorList>
    </citation>
    <scope>NUCLEOTIDE SEQUENCE</scope>
    <source>
        <strain evidence="4">PS9179</strain>
        <tissue evidence="4">Whole animal</tissue>
    </source>
</reference>
<sequence length="210" mass="23542">MIADRFIVVAIVALLFSCSNAETTKNPWPDKVLTFVSYDHQGDYTLNITSVGQFYRFSAVKKAIEKIIDAHADWCGFGQQLVAADIPSKWSESNRTEFNRMLVEFSCVERAKQGIVRSVSDTDDDKEKSKEFTKTERTAYTVASVVLLFAIVSAILVLIIIFIVKCCGRSSATDSSCSDREDSIRHRRSSRSNKQSRSSKRSQSEEDSAV</sequence>
<evidence type="ECO:0000256" key="1">
    <source>
        <dbReference type="SAM" id="MobiDB-lite"/>
    </source>
</evidence>
<protein>
    <submittedName>
        <fullName evidence="4">Uncharacterized protein</fullName>
    </submittedName>
</protein>
<feature type="transmembrane region" description="Helical" evidence="2">
    <location>
        <begin position="139"/>
        <end position="164"/>
    </location>
</feature>
<keyword evidence="2" id="KW-1133">Transmembrane helix</keyword>
<evidence type="ECO:0000313" key="5">
    <source>
        <dbReference type="Proteomes" id="UP001175271"/>
    </source>
</evidence>
<keyword evidence="5" id="KW-1185">Reference proteome</keyword>
<dbReference type="AlphaFoldDB" id="A0AA39I2X4"/>
<dbReference type="PROSITE" id="PS51257">
    <property type="entry name" value="PROKAR_LIPOPROTEIN"/>
    <property type="match status" value="1"/>
</dbReference>
<proteinExistence type="predicted"/>
<evidence type="ECO:0000256" key="3">
    <source>
        <dbReference type="SAM" id="SignalP"/>
    </source>
</evidence>